<proteinExistence type="predicted"/>
<dbReference type="RefSeq" id="WP_195169155.1">
    <property type="nucleotide sequence ID" value="NZ_CP062983.1"/>
</dbReference>
<sequence>MIKKVKIITLDYDVEMVPRLENESGNELYGWHQEYNQRILISEEYTEELQVRAIWHEVCHGLFRQFGMETDDEEEICRALGHMLPTLLRDNPELVKLTMGDAVP</sequence>
<reference evidence="1 2" key="1">
    <citation type="submission" date="2020-02" db="EMBL/GenBank/DDBJ databases">
        <authorList>
            <person name="Zheng R.K."/>
            <person name="Sun C.M."/>
        </authorList>
    </citation>
    <scope>NUCLEOTIDE SEQUENCE [LARGE SCALE GENOMIC DNA]</scope>
    <source>
        <strain evidence="2">rifampicinis</strain>
    </source>
</reference>
<protein>
    <recommendedName>
        <fullName evidence="3">IrrE N-terminal-like domain-containing protein</fullName>
    </recommendedName>
</protein>
<dbReference type="AlphaFoldDB" id="A0A7S8E652"/>
<evidence type="ECO:0008006" key="3">
    <source>
        <dbReference type="Google" id="ProtNLM"/>
    </source>
</evidence>
<dbReference type="KEGG" id="pmet:G4Y79_15365"/>
<evidence type="ECO:0000313" key="2">
    <source>
        <dbReference type="Proteomes" id="UP000594468"/>
    </source>
</evidence>
<keyword evidence="2" id="KW-1185">Reference proteome</keyword>
<evidence type="ECO:0000313" key="1">
    <source>
        <dbReference type="EMBL" id="QPC81082.1"/>
    </source>
</evidence>
<gene>
    <name evidence="1" type="ORF">G4Y79_15365</name>
</gene>
<name>A0A7S8E652_9CHLR</name>
<accession>A0A7S8E652</accession>
<dbReference type="Proteomes" id="UP000594468">
    <property type="component" value="Chromosome"/>
</dbReference>
<organism evidence="1 2">
    <name type="scientific">Phototrophicus methaneseepsis</name>
    <dbReference type="NCBI Taxonomy" id="2710758"/>
    <lineage>
        <taxon>Bacteria</taxon>
        <taxon>Bacillati</taxon>
        <taxon>Chloroflexota</taxon>
        <taxon>Candidatus Thermofontia</taxon>
        <taxon>Phototrophicales</taxon>
        <taxon>Phototrophicaceae</taxon>
        <taxon>Phototrophicus</taxon>
    </lineage>
</organism>
<dbReference type="EMBL" id="CP062983">
    <property type="protein sequence ID" value="QPC81082.1"/>
    <property type="molecule type" value="Genomic_DNA"/>
</dbReference>